<dbReference type="GO" id="GO:0016712">
    <property type="term" value="F:oxidoreductase activity, acting on paired donors, with incorporation or reduction of molecular oxygen, reduced flavin or flavoprotein as one donor, and incorporation of one atom of oxygen"/>
    <property type="evidence" value="ECO:0007669"/>
    <property type="project" value="TreeGrafter"/>
</dbReference>
<dbReference type="SUPFAM" id="SSF47203">
    <property type="entry name" value="Acyl-CoA dehydrogenase C-terminal domain-like"/>
    <property type="match status" value="1"/>
</dbReference>
<dbReference type="Gene3D" id="2.40.110.10">
    <property type="entry name" value="Butyryl-CoA Dehydrogenase, subunit A, domain 2"/>
    <property type="match status" value="1"/>
</dbReference>
<evidence type="ECO:0000313" key="5">
    <source>
        <dbReference type="EMBL" id="PSJ30634.1"/>
    </source>
</evidence>
<dbReference type="Gene3D" id="1.10.540.10">
    <property type="entry name" value="Acyl-CoA dehydrogenase/oxidase, N-terminal domain"/>
    <property type="match status" value="1"/>
</dbReference>
<dbReference type="InterPro" id="IPR037069">
    <property type="entry name" value="AcylCoA_DH/ox_N_sf"/>
</dbReference>
<dbReference type="RefSeq" id="WP_106673828.1">
    <property type="nucleotide sequence ID" value="NZ_PXWG01000001.1"/>
</dbReference>
<evidence type="ECO:0000256" key="1">
    <source>
        <dbReference type="ARBA" id="ARBA00023002"/>
    </source>
</evidence>
<dbReference type="InterPro" id="IPR046373">
    <property type="entry name" value="Acyl-CoA_Oxase/DH_mid-dom_sf"/>
</dbReference>
<dbReference type="GO" id="GO:0050660">
    <property type="term" value="F:flavin adenine dinucleotide binding"/>
    <property type="evidence" value="ECO:0007669"/>
    <property type="project" value="InterPro"/>
</dbReference>
<dbReference type="Gene3D" id="1.20.140.10">
    <property type="entry name" value="Butyryl-CoA Dehydrogenase, subunit A, domain 3"/>
    <property type="match status" value="1"/>
</dbReference>
<dbReference type="InterPro" id="IPR013107">
    <property type="entry name" value="Acyl-CoA_DH_C"/>
</dbReference>
<dbReference type="OrthoDB" id="3404950at2"/>
<gene>
    <name evidence="5" type="ORF">B7P34_01110</name>
</gene>
<comment type="similarity">
    <text evidence="2">Belongs to the HpaH/HsaA monooxygenase family.</text>
</comment>
<dbReference type="SUPFAM" id="SSF56645">
    <property type="entry name" value="Acyl-CoA dehydrogenase NM domain-like"/>
    <property type="match status" value="1"/>
</dbReference>
<dbReference type="GO" id="GO:0003995">
    <property type="term" value="F:acyl-CoA dehydrogenase activity"/>
    <property type="evidence" value="ECO:0007669"/>
    <property type="project" value="TreeGrafter"/>
</dbReference>
<protein>
    <submittedName>
        <fullName evidence="5">Oxidoreductase</fullName>
    </submittedName>
</protein>
<feature type="domain" description="Acyl-CoA dehydrogenase/oxidase N-terminal" evidence="3">
    <location>
        <begin position="35"/>
        <end position="104"/>
    </location>
</feature>
<evidence type="ECO:0000256" key="2">
    <source>
        <dbReference type="ARBA" id="ARBA00049661"/>
    </source>
</evidence>
<dbReference type="Pfam" id="PF08028">
    <property type="entry name" value="Acyl-CoA_dh_2"/>
    <property type="match status" value="1"/>
</dbReference>
<dbReference type="InterPro" id="IPR050741">
    <property type="entry name" value="Acyl-CoA_dehydrogenase"/>
</dbReference>
<accession>A0A9X7JVI9</accession>
<dbReference type="EMBL" id="PXWG01000001">
    <property type="protein sequence ID" value="PSJ30634.1"/>
    <property type="molecule type" value="Genomic_DNA"/>
</dbReference>
<dbReference type="PANTHER" id="PTHR48083">
    <property type="entry name" value="MEDIUM-CHAIN SPECIFIC ACYL-COA DEHYDROGENASE, MITOCHONDRIAL-RELATED"/>
    <property type="match status" value="1"/>
</dbReference>
<comment type="caution">
    <text evidence="5">The sequence shown here is derived from an EMBL/GenBank/DDBJ whole genome shotgun (WGS) entry which is preliminary data.</text>
</comment>
<evidence type="ECO:0000259" key="3">
    <source>
        <dbReference type="Pfam" id="PF02771"/>
    </source>
</evidence>
<sequence length="408" mass="43191">MTITGTSTSTSTGTSTSAATAAELVARATALQPLLREHAARIEADRKVTDEVIDALADAGLFKLTVARRFGGHETDMRTLVDVTAAVAEGDGSTGWVVAVVNTCNWLAGLFPLQAQEEVFGADPDARVTGVFTPATATNHKVEGGWRISGRWYYNSGSWHSTWAVLGLPLTDESGDVADQAMVLVPRTDLEMQDVWHVAGMRGTGSNCLIAEDVFVPEHRVISVPRAIDGELPAVHGPTGLFRSPLSPLLALGLAGPQVGMARAALKLVTEKAATKPISYTYYETQAESVAVQLQVAEAAMQIDTAQLHLHRAAADIDEAAARGGDLDVPIRARVRADSGHAIKNVLEAINTLLNVHGGGAFADANPLQRIWRDAGTAGRHAVSTPAVGMEIYGKLLLGVEERITPFV</sequence>
<dbReference type="PIRSF" id="PIRSF016578">
    <property type="entry name" value="HsaA"/>
    <property type="match status" value="1"/>
</dbReference>
<dbReference type="Pfam" id="PF02771">
    <property type="entry name" value="Acyl-CoA_dh_N"/>
    <property type="match status" value="1"/>
</dbReference>
<dbReference type="GO" id="GO:0033539">
    <property type="term" value="P:fatty acid beta-oxidation using acyl-CoA dehydrogenase"/>
    <property type="evidence" value="ECO:0007669"/>
    <property type="project" value="TreeGrafter"/>
</dbReference>
<proteinExistence type="inferred from homology"/>
<dbReference type="InterPro" id="IPR013786">
    <property type="entry name" value="AcylCoA_DH/ox_N"/>
</dbReference>
<dbReference type="AlphaFoldDB" id="A0A9X7JVI9"/>
<dbReference type="InterPro" id="IPR036250">
    <property type="entry name" value="AcylCo_DH-like_C"/>
</dbReference>
<keyword evidence="1" id="KW-0560">Oxidoreductase</keyword>
<evidence type="ECO:0000259" key="4">
    <source>
        <dbReference type="Pfam" id="PF08028"/>
    </source>
</evidence>
<dbReference type="GO" id="GO:0005737">
    <property type="term" value="C:cytoplasm"/>
    <property type="evidence" value="ECO:0007669"/>
    <property type="project" value="TreeGrafter"/>
</dbReference>
<evidence type="ECO:0000313" key="6">
    <source>
        <dbReference type="Proteomes" id="UP000242427"/>
    </source>
</evidence>
<dbReference type="PANTHER" id="PTHR48083:SF19">
    <property type="entry name" value="FLAVIN-DEPENDENT MONOOXYGENASE, OXYGENASE SUBUNIT HSAA"/>
    <property type="match status" value="1"/>
</dbReference>
<name>A0A9X7JVI9_9ACTN</name>
<feature type="domain" description="Acyl-CoA dehydrogenase C-terminal" evidence="4">
    <location>
        <begin position="252"/>
        <end position="383"/>
    </location>
</feature>
<dbReference type="Proteomes" id="UP000242427">
    <property type="component" value="Unassembled WGS sequence"/>
</dbReference>
<organism evidence="5 6">
    <name type="scientific">Streptosporangium nondiastaticum</name>
    <dbReference type="NCBI Taxonomy" id="35764"/>
    <lineage>
        <taxon>Bacteria</taxon>
        <taxon>Bacillati</taxon>
        <taxon>Actinomycetota</taxon>
        <taxon>Actinomycetes</taxon>
        <taxon>Streptosporangiales</taxon>
        <taxon>Streptosporangiaceae</taxon>
        <taxon>Streptosporangium</taxon>
    </lineage>
</organism>
<reference evidence="5 6" key="1">
    <citation type="submission" date="2018-03" db="EMBL/GenBank/DDBJ databases">
        <title>Chitinolytic properties of Streptosporangium nondiastaticum TBG75A20.</title>
        <authorList>
            <person name="Gayathri V."/>
            <person name="Shiburaj S."/>
        </authorList>
    </citation>
    <scope>NUCLEOTIDE SEQUENCE [LARGE SCALE GENOMIC DNA]</scope>
    <source>
        <strain evidence="5 6">TBG75A20</strain>
    </source>
</reference>
<dbReference type="InterPro" id="IPR009100">
    <property type="entry name" value="AcylCoA_DH/oxidase_NM_dom_sf"/>
</dbReference>
<keyword evidence="6" id="KW-1185">Reference proteome</keyword>